<dbReference type="GO" id="GO:0008643">
    <property type="term" value="P:carbohydrate transport"/>
    <property type="evidence" value="ECO:0007669"/>
    <property type="project" value="InterPro"/>
</dbReference>
<evidence type="ECO:0000256" key="3">
    <source>
        <dbReference type="SAM" id="MobiDB-lite"/>
    </source>
</evidence>
<dbReference type="PANTHER" id="PTHR11328">
    <property type="entry name" value="MAJOR FACILITATOR SUPERFAMILY DOMAIN-CONTAINING PROTEIN"/>
    <property type="match status" value="1"/>
</dbReference>
<protein>
    <submittedName>
        <fullName evidence="5">Uncharacterized protein</fullName>
    </submittedName>
</protein>
<comment type="similarity">
    <text evidence="2">Belongs to the major facilitator superfamily.</text>
</comment>
<evidence type="ECO:0000313" key="6">
    <source>
        <dbReference type="Proteomes" id="UP001178461"/>
    </source>
</evidence>
<dbReference type="GO" id="GO:0015293">
    <property type="term" value="F:symporter activity"/>
    <property type="evidence" value="ECO:0007669"/>
    <property type="project" value="InterPro"/>
</dbReference>
<dbReference type="SUPFAM" id="SSF103473">
    <property type="entry name" value="MFS general substrate transporter"/>
    <property type="match status" value="1"/>
</dbReference>
<proteinExistence type="inferred from homology"/>
<evidence type="ECO:0000256" key="1">
    <source>
        <dbReference type="ARBA" id="ARBA00004141"/>
    </source>
</evidence>
<reference evidence="5" key="1">
    <citation type="submission" date="2022-12" db="EMBL/GenBank/DDBJ databases">
        <authorList>
            <person name="Alioto T."/>
            <person name="Alioto T."/>
            <person name="Gomez Garrido J."/>
        </authorList>
    </citation>
    <scope>NUCLEOTIDE SEQUENCE</scope>
</reference>
<organism evidence="5 6">
    <name type="scientific">Podarcis lilfordi</name>
    <name type="common">Lilford's wall lizard</name>
    <dbReference type="NCBI Taxonomy" id="74358"/>
    <lineage>
        <taxon>Eukaryota</taxon>
        <taxon>Metazoa</taxon>
        <taxon>Chordata</taxon>
        <taxon>Craniata</taxon>
        <taxon>Vertebrata</taxon>
        <taxon>Euteleostomi</taxon>
        <taxon>Lepidosauria</taxon>
        <taxon>Squamata</taxon>
        <taxon>Bifurcata</taxon>
        <taxon>Unidentata</taxon>
        <taxon>Episquamata</taxon>
        <taxon>Laterata</taxon>
        <taxon>Lacertibaenia</taxon>
        <taxon>Lacertidae</taxon>
        <taxon>Podarcis</taxon>
    </lineage>
</organism>
<dbReference type="PANTHER" id="PTHR11328:SF31">
    <property type="entry name" value="SODIUM-DEPENDENT LYSOPHOSPHATIDYLCHOLINE SYMPORTER 1 ISOFORM X1-RELATED"/>
    <property type="match status" value="1"/>
</dbReference>
<keyword evidence="4" id="KW-0472">Membrane</keyword>
<evidence type="ECO:0000256" key="4">
    <source>
        <dbReference type="SAM" id="Phobius"/>
    </source>
</evidence>
<dbReference type="EMBL" id="OX395131">
    <property type="protein sequence ID" value="CAI5778525.1"/>
    <property type="molecule type" value="Genomic_DNA"/>
</dbReference>
<comment type="subcellular location">
    <subcellularLocation>
        <location evidence="1">Membrane</location>
        <topology evidence="1">Multi-pass membrane protein</topology>
    </subcellularLocation>
</comment>
<accession>A0AA35PA87</accession>
<sequence length="181" mass="19455">MICVRWLPGGDYASRPPELLPPAPAALCVIARGGSAGDGPITMRVMLQGEGQGEPAREGLTPKGAEPGKDAQPSRVKPALPLHRKVCYALGGAPYQLTGNAVGFFLQIFLLDVVQLEPFHASLILFLGKAWDAVADPAIGFLVSRSPRRRWGKLIPWVVCSTPFGVFFYTMLCATTSLIPR</sequence>
<dbReference type="Pfam" id="PF13347">
    <property type="entry name" value="MFS_2"/>
    <property type="match status" value="1"/>
</dbReference>
<keyword evidence="6" id="KW-1185">Reference proteome</keyword>
<keyword evidence="4" id="KW-1133">Transmembrane helix</keyword>
<dbReference type="GO" id="GO:0005886">
    <property type="term" value="C:plasma membrane"/>
    <property type="evidence" value="ECO:0007669"/>
    <property type="project" value="TreeGrafter"/>
</dbReference>
<evidence type="ECO:0000256" key="2">
    <source>
        <dbReference type="ARBA" id="ARBA00008335"/>
    </source>
</evidence>
<feature type="transmembrane region" description="Helical" evidence="4">
    <location>
        <begin position="154"/>
        <end position="179"/>
    </location>
</feature>
<evidence type="ECO:0000313" key="5">
    <source>
        <dbReference type="EMBL" id="CAI5778525.1"/>
    </source>
</evidence>
<gene>
    <name evidence="5" type="ORF">PODLI_1B033752</name>
</gene>
<dbReference type="InterPro" id="IPR039672">
    <property type="entry name" value="MFS_2"/>
</dbReference>
<keyword evidence="4" id="KW-0812">Transmembrane</keyword>
<dbReference type="AlphaFoldDB" id="A0AA35PA87"/>
<dbReference type="Proteomes" id="UP001178461">
    <property type="component" value="Chromosome 6"/>
</dbReference>
<dbReference type="InterPro" id="IPR036259">
    <property type="entry name" value="MFS_trans_sf"/>
</dbReference>
<name>A0AA35PA87_9SAUR</name>
<feature type="region of interest" description="Disordered" evidence="3">
    <location>
        <begin position="52"/>
        <end position="75"/>
    </location>
</feature>